<evidence type="ECO:0000256" key="1">
    <source>
        <dbReference type="SAM" id="Coils"/>
    </source>
</evidence>
<dbReference type="OrthoDB" id="10250354at2759"/>
<proteinExistence type="predicted"/>
<evidence type="ECO:0000313" key="4">
    <source>
        <dbReference type="Proteomes" id="UP000095751"/>
    </source>
</evidence>
<dbReference type="InterPro" id="IPR001623">
    <property type="entry name" value="DnaJ_domain"/>
</dbReference>
<dbReference type="CDD" id="cd06257">
    <property type="entry name" value="DnaJ"/>
    <property type="match status" value="1"/>
</dbReference>
<dbReference type="PRINTS" id="PR00625">
    <property type="entry name" value="JDOMAIN"/>
</dbReference>
<evidence type="ECO:0000259" key="2">
    <source>
        <dbReference type="PROSITE" id="PS50076"/>
    </source>
</evidence>
<dbReference type="PROSITE" id="PS50076">
    <property type="entry name" value="DNAJ_2"/>
    <property type="match status" value="1"/>
</dbReference>
<dbReference type="PANTHER" id="PTHR44094">
    <property type="entry name" value="DNAJ HEAT SHOCK N-TERMINAL DOMAIN-CONTAINING PROTEIN"/>
    <property type="match status" value="1"/>
</dbReference>
<keyword evidence="4" id="KW-1185">Reference proteome</keyword>
<dbReference type="AlphaFoldDB" id="A0A1E7FX80"/>
<dbReference type="KEGG" id="fcy:FRACYDRAFT_223597"/>
<protein>
    <submittedName>
        <fullName evidence="3">DnaJ-domain-containing protein</fullName>
    </submittedName>
</protein>
<evidence type="ECO:0000313" key="3">
    <source>
        <dbReference type="EMBL" id="OEU22749.1"/>
    </source>
</evidence>
<dbReference type="InParanoid" id="A0A1E7FX80"/>
<dbReference type="EMBL" id="KV784353">
    <property type="protein sequence ID" value="OEU22749.1"/>
    <property type="molecule type" value="Genomic_DNA"/>
</dbReference>
<reference evidence="3 4" key="1">
    <citation type="submission" date="2016-09" db="EMBL/GenBank/DDBJ databases">
        <title>Extensive genetic diversity and differential bi-allelic expression allows diatom success in the polar Southern Ocean.</title>
        <authorList>
            <consortium name="DOE Joint Genome Institute"/>
            <person name="Mock T."/>
            <person name="Otillar R.P."/>
            <person name="Strauss J."/>
            <person name="Dupont C."/>
            <person name="Frickenhaus S."/>
            <person name="Maumus F."/>
            <person name="Mcmullan M."/>
            <person name="Sanges R."/>
            <person name="Schmutz J."/>
            <person name="Toseland A."/>
            <person name="Valas R."/>
            <person name="Veluchamy A."/>
            <person name="Ward B.J."/>
            <person name="Allen A."/>
            <person name="Barry K."/>
            <person name="Falciatore A."/>
            <person name="Ferrante M."/>
            <person name="Fortunato A.E."/>
            <person name="Gloeckner G."/>
            <person name="Gruber A."/>
            <person name="Hipkin R."/>
            <person name="Janech M."/>
            <person name="Kroth P."/>
            <person name="Leese F."/>
            <person name="Lindquist E."/>
            <person name="Lyon B.R."/>
            <person name="Martin J."/>
            <person name="Mayer C."/>
            <person name="Parker M."/>
            <person name="Quesneville H."/>
            <person name="Raymond J."/>
            <person name="Uhlig C."/>
            <person name="Valentin K.U."/>
            <person name="Worden A.Z."/>
            <person name="Armbrust E.V."/>
            <person name="Bowler C."/>
            <person name="Green B."/>
            <person name="Moulton V."/>
            <person name="Van Oosterhout C."/>
            <person name="Grigoriev I."/>
        </authorList>
    </citation>
    <scope>NUCLEOTIDE SEQUENCE [LARGE SCALE GENOMIC DNA]</scope>
    <source>
        <strain evidence="3 4">CCMP1102</strain>
    </source>
</reference>
<dbReference type="SUPFAM" id="SSF46565">
    <property type="entry name" value="Chaperone J-domain"/>
    <property type="match status" value="1"/>
</dbReference>
<dbReference type="SMART" id="SM00271">
    <property type="entry name" value="DnaJ"/>
    <property type="match status" value="1"/>
</dbReference>
<dbReference type="Pfam" id="PF14308">
    <property type="entry name" value="DnaJ-X"/>
    <property type="match status" value="1"/>
</dbReference>
<keyword evidence="1" id="KW-0175">Coiled coil</keyword>
<dbReference type="InterPro" id="IPR026894">
    <property type="entry name" value="DnaJ_X"/>
</dbReference>
<feature type="coiled-coil region" evidence="1">
    <location>
        <begin position="309"/>
        <end position="338"/>
    </location>
</feature>
<name>A0A1E7FX80_9STRA</name>
<sequence>MYSQIKNASPELTSTALKLHNVYTNIPPHDTDLYDTLEVSANATLSQITKSYRTLSRIFHPDKQKERKKQEEVAKRRLQQIQRSYEILSNDNKRLLYHRYGLTDPNLAAILLLGPKINPKSYYQLLQQTSSSYDADGCSKANTGETHLFDKLDRELLQLMGYDDSTINVVRMAMQANPSDDPSIALENHRVRTVAAILVEKIRPLVEGRLDTRLYAHSLANDCDRWKRLPLGAQIIRSVGRAYRHEGNDFLQRYKSLPNNNYLNKNNLDNNNNSKQVVRHFQTDLTIGLRRKWRTTKDFWTAAAVGGRLAMAERLYNKQEQQQQRKKKQQKIRFETIEYHENEEEPSYLPHMDDYGHDDDADCYESMEKEEEKHRESEKLKAQQTLLQALQIEALWKVVKIDLDRIIRRACAMILSGEYFFFPSHQTLDYSNNNNNNNNGIDIGWVTSSGETINLEQAIVTAAETIIMTGEIMVQQSKEGTSWKE</sequence>
<dbReference type="Pfam" id="PF00226">
    <property type="entry name" value="DnaJ"/>
    <property type="match status" value="1"/>
</dbReference>
<gene>
    <name evidence="3" type="ORF">FRACYDRAFT_223597</name>
</gene>
<dbReference type="InterPro" id="IPR052423">
    <property type="entry name" value="EMIR"/>
</dbReference>
<dbReference type="Gene3D" id="1.10.287.110">
    <property type="entry name" value="DnaJ domain"/>
    <property type="match status" value="1"/>
</dbReference>
<dbReference type="PANTHER" id="PTHR44094:SF8">
    <property type="entry name" value="DNAJ HEAT SHOCK N-TERMINAL DOMAIN-CONTAINING PROTEIN-RELATED"/>
    <property type="match status" value="1"/>
</dbReference>
<dbReference type="InterPro" id="IPR036869">
    <property type="entry name" value="J_dom_sf"/>
</dbReference>
<feature type="domain" description="J" evidence="2">
    <location>
        <begin position="32"/>
        <end position="101"/>
    </location>
</feature>
<organism evidence="3 4">
    <name type="scientific">Fragilariopsis cylindrus CCMP1102</name>
    <dbReference type="NCBI Taxonomy" id="635003"/>
    <lineage>
        <taxon>Eukaryota</taxon>
        <taxon>Sar</taxon>
        <taxon>Stramenopiles</taxon>
        <taxon>Ochrophyta</taxon>
        <taxon>Bacillariophyta</taxon>
        <taxon>Bacillariophyceae</taxon>
        <taxon>Bacillariophycidae</taxon>
        <taxon>Bacillariales</taxon>
        <taxon>Bacillariaceae</taxon>
        <taxon>Fragilariopsis</taxon>
    </lineage>
</organism>
<accession>A0A1E7FX80</accession>
<dbReference type="Proteomes" id="UP000095751">
    <property type="component" value="Unassembled WGS sequence"/>
</dbReference>